<name>A0A6N8FK83_9BACI</name>
<comment type="caution">
    <text evidence="1">The sequence shown here is derived from an EMBL/GenBank/DDBJ whole genome shotgun (WGS) entry which is preliminary data.</text>
</comment>
<dbReference type="AlphaFoldDB" id="A0A6N8FK83"/>
<reference evidence="1 2" key="1">
    <citation type="submission" date="2019-11" db="EMBL/GenBank/DDBJ databases">
        <authorList>
            <person name="Li X."/>
        </authorList>
    </citation>
    <scope>NUCLEOTIDE SEQUENCE [LARGE SCALE GENOMIC DNA]</scope>
    <source>
        <strain evidence="1 2">L9</strain>
    </source>
</reference>
<evidence type="ECO:0000313" key="1">
    <source>
        <dbReference type="EMBL" id="MUK88189.1"/>
    </source>
</evidence>
<gene>
    <name evidence="1" type="ORF">GMD78_07255</name>
</gene>
<organism evidence="1 2">
    <name type="scientific">Ornithinibacillus caprae</name>
    <dbReference type="NCBI Taxonomy" id="2678566"/>
    <lineage>
        <taxon>Bacteria</taxon>
        <taxon>Bacillati</taxon>
        <taxon>Bacillota</taxon>
        <taxon>Bacilli</taxon>
        <taxon>Bacillales</taxon>
        <taxon>Bacillaceae</taxon>
        <taxon>Ornithinibacillus</taxon>
    </lineage>
</organism>
<keyword evidence="2" id="KW-1185">Reference proteome</keyword>
<dbReference type="Proteomes" id="UP000469125">
    <property type="component" value="Unassembled WGS sequence"/>
</dbReference>
<dbReference type="RefSeq" id="WP_155668173.1">
    <property type="nucleotide sequence ID" value="NZ_WOCA01000004.1"/>
</dbReference>
<evidence type="ECO:0000313" key="2">
    <source>
        <dbReference type="Proteomes" id="UP000469125"/>
    </source>
</evidence>
<protein>
    <submittedName>
        <fullName evidence="1">Uncharacterized protein</fullName>
    </submittedName>
</protein>
<dbReference type="EMBL" id="WOCA01000004">
    <property type="protein sequence ID" value="MUK88189.1"/>
    <property type="molecule type" value="Genomic_DNA"/>
</dbReference>
<sequence>MSTNNKPNYNSLGNINHLYEKAIRGIEEYINKGKAYKDMTSEEYQNEVNSIHKSIEIYGKAYELNAYSTQKLEEDFDKIRLVLKKLLL</sequence>
<accession>A0A6N8FK83</accession>
<proteinExistence type="predicted"/>